<evidence type="ECO:0000256" key="9">
    <source>
        <dbReference type="ARBA" id="ARBA00023170"/>
    </source>
</evidence>
<dbReference type="GO" id="GO:0006955">
    <property type="term" value="P:immune response"/>
    <property type="evidence" value="ECO:0007669"/>
    <property type="project" value="TreeGrafter"/>
</dbReference>
<dbReference type="PRINTS" id="PR00237">
    <property type="entry name" value="GPCRRHODOPSN"/>
</dbReference>
<evidence type="ECO:0000256" key="11">
    <source>
        <dbReference type="ARBA" id="ARBA00023224"/>
    </source>
</evidence>
<keyword evidence="16" id="KW-1185">Reference proteome</keyword>
<dbReference type="OrthoDB" id="9946013at2759"/>
<proteinExistence type="inferred from homology"/>
<dbReference type="InterPro" id="IPR000276">
    <property type="entry name" value="GPCR_Rhodpsn"/>
</dbReference>
<dbReference type="InterPro" id="IPR050119">
    <property type="entry name" value="CCR1-9-like"/>
</dbReference>
<reference evidence="17" key="1">
    <citation type="submission" date="2025-08" db="UniProtKB">
        <authorList>
            <consortium name="RefSeq"/>
        </authorList>
    </citation>
    <scope>IDENTIFICATION</scope>
</reference>
<evidence type="ECO:0000313" key="17">
    <source>
        <dbReference type="RefSeq" id="XP_042558807.1"/>
    </source>
</evidence>
<dbReference type="InterPro" id="IPR000174">
    <property type="entry name" value="Chemokine_CXCR_1/2"/>
</dbReference>
<keyword evidence="8" id="KW-1015">Disulfide bond</keyword>
<keyword evidence="11 13" id="KW-0807">Transducer</keyword>
<accession>A0A8M1K560</accession>
<evidence type="ECO:0000256" key="13">
    <source>
        <dbReference type="RuleBase" id="RU000688"/>
    </source>
</evidence>
<evidence type="ECO:0000256" key="12">
    <source>
        <dbReference type="ARBA" id="ARBA00034130"/>
    </source>
</evidence>
<feature type="transmembrane region" description="Helical" evidence="14">
    <location>
        <begin position="253"/>
        <end position="271"/>
    </location>
</feature>
<dbReference type="Proteomes" id="UP000515152">
    <property type="component" value="Chromosome 21"/>
</dbReference>
<keyword evidence="6 13" id="KW-0297">G-protein coupled receptor</keyword>
<name>A0A8M1K560_CLUHA</name>
<evidence type="ECO:0000259" key="15">
    <source>
        <dbReference type="PROSITE" id="PS50262"/>
    </source>
</evidence>
<dbReference type="PANTHER" id="PTHR10489:SF930">
    <property type="entry name" value="C-X-C CHEMOKINE RECEPTOR TYPE 1-LIKE"/>
    <property type="match status" value="1"/>
</dbReference>
<keyword evidence="10" id="KW-0325">Glycoprotein</keyword>
<protein>
    <submittedName>
        <fullName evidence="17">C-X-C chemokine receptor type 1-like</fullName>
    </submittedName>
</protein>
<dbReference type="GO" id="GO:0030593">
    <property type="term" value="P:neutrophil chemotaxis"/>
    <property type="evidence" value="ECO:0007669"/>
    <property type="project" value="TreeGrafter"/>
</dbReference>
<dbReference type="GeneID" id="105894530"/>
<dbReference type="AlphaFoldDB" id="A0A8M1K560"/>
<feature type="transmembrane region" description="Helical" evidence="14">
    <location>
        <begin position="219"/>
        <end position="241"/>
    </location>
</feature>
<evidence type="ECO:0000256" key="2">
    <source>
        <dbReference type="ARBA" id="ARBA00022475"/>
    </source>
</evidence>
<dbReference type="SUPFAM" id="SSF81321">
    <property type="entry name" value="Family A G protein-coupled receptor-like"/>
    <property type="match status" value="1"/>
</dbReference>
<dbReference type="GO" id="GO:0016493">
    <property type="term" value="F:C-C chemokine receptor activity"/>
    <property type="evidence" value="ECO:0007669"/>
    <property type="project" value="TreeGrafter"/>
</dbReference>
<dbReference type="PRINTS" id="PR00427">
    <property type="entry name" value="INTRLEUKIN8R"/>
</dbReference>
<dbReference type="InterPro" id="IPR017452">
    <property type="entry name" value="GPCR_Rhodpsn_7TM"/>
</dbReference>
<dbReference type="KEGG" id="char:105894530"/>
<feature type="domain" description="G-protein coupled receptors family 1 profile" evidence="15">
    <location>
        <begin position="61"/>
        <end position="316"/>
    </location>
</feature>
<keyword evidence="7 14" id="KW-0472">Membrane</keyword>
<feature type="transmembrane region" description="Helical" evidence="14">
    <location>
        <begin position="303"/>
        <end position="323"/>
    </location>
</feature>
<dbReference type="GO" id="GO:0019722">
    <property type="term" value="P:calcium-mediated signaling"/>
    <property type="evidence" value="ECO:0007669"/>
    <property type="project" value="TreeGrafter"/>
</dbReference>
<feature type="transmembrane region" description="Helical" evidence="14">
    <location>
        <begin position="41"/>
        <end position="69"/>
    </location>
</feature>
<dbReference type="PROSITE" id="PS50262">
    <property type="entry name" value="G_PROTEIN_RECEP_F1_2"/>
    <property type="match status" value="1"/>
</dbReference>
<dbReference type="PANTHER" id="PTHR10489">
    <property type="entry name" value="CELL ADHESION MOLECULE"/>
    <property type="match status" value="1"/>
</dbReference>
<keyword evidence="3" id="KW-0145">Chemotaxis</keyword>
<evidence type="ECO:0000256" key="3">
    <source>
        <dbReference type="ARBA" id="ARBA00022500"/>
    </source>
</evidence>
<keyword evidence="5 14" id="KW-1133">Transmembrane helix</keyword>
<keyword evidence="9 13" id="KW-0675">Receptor</keyword>
<evidence type="ECO:0000256" key="10">
    <source>
        <dbReference type="ARBA" id="ARBA00023180"/>
    </source>
</evidence>
<evidence type="ECO:0000256" key="7">
    <source>
        <dbReference type="ARBA" id="ARBA00023136"/>
    </source>
</evidence>
<dbReference type="GO" id="GO:0009897">
    <property type="term" value="C:external side of plasma membrane"/>
    <property type="evidence" value="ECO:0007669"/>
    <property type="project" value="TreeGrafter"/>
</dbReference>
<evidence type="ECO:0000256" key="14">
    <source>
        <dbReference type="SAM" id="Phobius"/>
    </source>
</evidence>
<evidence type="ECO:0000256" key="4">
    <source>
        <dbReference type="ARBA" id="ARBA00022692"/>
    </source>
</evidence>
<dbReference type="Pfam" id="PF00001">
    <property type="entry name" value="7tm_1"/>
    <property type="match status" value="1"/>
</dbReference>
<evidence type="ECO:0000256" key="5">
    <source>
        <dbReference type="ARBA" id="ARBA00022989"/>
    </source>
</evidence>
<keyword evidence="4 13" id="KW-0812">Transmembrane</keyword>
<evidence type="ECO:0000256" key="1">
    <source>
        <dbReference type="ARBA" id="ARBA00004651"/>
    </source>
</evidence>
<keyword evidence="2" id="KW-1003">Cell membrane</keyword>
<dbReference type="GO" id="GO:0016494">
    <property type="term" value="F:C-X-C chemokine receptor activity"/>
    <property type="evidence" value="ECO:0007669"/>
    <property type="project" value="InterPro"/>
</dbReference>
<evidence type="ECO:0000313" key="16">
    <source>
        <dbReference type="Proteomes" id="UP000515152"/>
    </source>
</evidence>
<dbReference type="GO" id="GO:0019957">
    <property type="term" value="F:C-C chemokine binding"/>
    <property type="evidence" value="ECO:0007669"/>
    <property type="project" value="TreeGrafter"/>
</dbReference>
<dbReference type="Gene3D" id="1.20.1070.10">
    <property type="entry name" value="Rhodopsin 7-helix transmembrane proteins"/>
    <property type="match status" value="1"/>
</dbReference>
<comment type="subcellular location">
    <subcellularLocation>
        <location evidence="1">Cell membrane</location>
        <topology evidence="1">Multi-pass membrane protein</topology>
    </subcellularLocation>
</comment>
<dbReference type="PROSITE" id="PS00237">
    <property type="entry name" value="G_PROTEIN_RECEP_F1_1"/>
    <property type="match status" value="1"/>
</dbReference>
<sequence length="363" mass="39818">MAVSMEALDWYEELNFSEHSNISIDGLNVDAFSCRTKPIPVLADVFICAFYALVFLLAIPGNLLVGLVVGSSKQRLSPSDLYLFHLAVADLLLALSLPLWAASVLRGWLFGGPVCKMASMLLEVNFYTSILFLVCISVDRYLAVVRAGDAASASWRGPGSQPRSFGVCAAVWAFGVLLSLPAALHNEVFQVAGKEMCSERFKMDGTADWRLATLILRHLLGLLLPLGAMLVCYGATVLRLLRTRGLQKLRAMRVIAAVMAAFLLCLCPYHLTTAVDTLMRARLLEFSCARRQAVDQAVNITQMLALLHCCINPVLYAFVGVKFRSNLQRLLKKGRKRGDRPGTTRLFSRSISNISTDGSVSLL</sequence>
<feature type="transmembrane region" description="Helical" evidence="14">
    <location>
        <begin position="81"/>
        <end position="104"/>
    </location>
</feature>
<feature type="transmembrane region" description="Helical" evidence="14">
    <location>
        <begin position="164"/>
        <end position="184"/>
    </location>
</feature>
<dbReference type="GO" id="GO:0007204">
    <property type="term" value="P:positive regulation of cytosolic calcium ion concentration"/>
    <property type="evidence" value="ECO:0007669"/>
    <property type="project" value="TreeGrafter"/>
</dbReference>
<gene>
    <name evidence="17" type="primary">LOC105894530</name>
</gene>
<organism evidence="16 17">
    <name type="scientific">Clupea harengus</name>
    <name type="common">Atlantic herring</name>
    <dbReference type="NCBI Taxonomy" id="7950"/>
    <lineage>
        <taxon>Eukaryota</taxon>
        <taxon>Metazoa</taxon>
        <taxon>Chordata</taxon>
        <taxon>Craniata</taxon>
        <taxon>Vertebrata</taxon>
        <taxon>Euteleostomi</taxon>
        <taxon>Actinopterygii</taxon>
        <taxon>Neopterygii</taxon>
        <taxon>Teleostei</taxon>
        <taxon>Clupei</taxon>
        <taxon>Clupeiformes</taxon>
        <taxon>Clupeoidei</taxon>
        <taxon>Clupeidae</taxon>
        <taxon>Clupea</taxon>
    </lineage>
</organism>
<dbReference type="RefSeq" id="XP_042558807.1">
    <property type="nucleotide sequence ID" value="XM_042702873.1"/>
</dbReference>
<comment type="subunit">
    <text evidence="12">Interacts with IL8. Interacts with GNAI2.</text>
</comment>
<comment type="similarity">
    <text evidence="13">Belongs to the G-protein coupled receptor 1 family.</text>
</comment>
<feature type="transmembrane region" description="Helical" evidence="14">
    <location>
        <begin position="124"/>
        <end position="143"/>
    </location>
</feature>
<evidence type="ECO:0000256" key="8">
    <source>
        <dbReference type="ARBA" id="ARBA00023157"/>
    </source>
</evidence>
<evidence type="ECO:0000256" key="6">
    <source>
        <dbReference type="ARBA" id="ARBA00023040"/>
    </source>
</evidence>